<protein>
    <submittedName>
        <fullName evidence="1">Uncharacterized protein</fullName>
    </submittedName>
</protein>
<reference evidence="1" key="1">
    <citation type="submission" date="2021-01" db="EMBL/GenBank/DDBJ databases">
        <title>Whole genome shotgun sequence of Virgisporangium ochraceum NBRC 16418.</title>
        <authorList>
            <person name="Komaki H."/>
            <person name="Tamura T."/>
        </authorList>
    </citation>
    <scope>NUCLEOTIDE SEQUENCE</scope>
    <source>
        <strain evidence="1">NBRC 16418</strain>
    </source>
</reference>
<gene>
    <name evidence="1" type="ORF">Voc01_061750</name>
</gene>
<dbReference type="RefSeq" id="WP_203931140.1">
    <property type="nucleotide sequence ID" value="NZ_BOPH01000087.1"/>
</dbReference>
<dbReference type="Pfam" id="PF19698">
    <property type="entry name" value="DUF6197"/>
    <property type="match status" value="1"/>
</dbReference>
<proteinExistence type="predicted"/>
<name>A0A8J3ZZU1_9ACTN</name>
<dbReference type="Proteomes" id="UP000635606">
    <property type="component" value="Unassembled WGS sequence"/>
</dbReference>
<dbReference type="AlphaFoldDB" id="A0A8J3ZZU1"/>
<comment type="caution">
    <text evidence="1">The sequence shown here is derived from an EMBL/GenBank/DDBJ whole genome shotgun (WGS) entry which is preliminary data.</text>
</comment>
<organism evidence="1 2">
    <name type="scientific">Virgisporangium ochraceum</name>
    <dbReference type="NCBI Taxonomy" id="65505"/>
    <lineage>
        <taxon>Bacteria</taxon>
        <taxon>Bacillati</taxon>
        <taxon>Actinomycetota</taxon>
        <taxon>Actinomycetes</taxon>
        <taxon>Micromonosporales</taxon>
        <taxon>Micromonosporaceae</taxon>
        <taxon>Virgisporangium</taxon>
    </lineage>
</organism>
<evidence type="ECO:0000313" key="2">
    <source>
        <dbReference type="Proteomes" id="UP000635606"/>
    </source>
</evidence>
<accession>A0A8J3ZZU1</accession>
<keyword evidence="2" id="KW-1185">Reference proteome</keyword>
<dbReference type="EMBL" id="BOPH01000087">
    <property type="protein sequence ID" value="GIJ71258.1"/>
    <property type="molecule type" value="Genomic_DNA"/>
</dbReference>
<dbReference type="InterPro" id="IPR045677">
    <property type="entry name" value="DUF6197"/>
</dbReference>
<evidence type="ECO:0000313" key="1">
    <source>
        <dbReference type="EMBL" id="GIJ71258.1"/>
    </source>
</evidence>
<sequence length="168" mass="18336">MSPNTVNNALTPNIFTYTPLTVVARDEAGDIIGSPADTLRAAAGYLATYGWHQGGLYADLTVPYPAADVTGATRAVIYGHPTTDPVLDGRLGWHVDIALATLADTFTYPEDDLRDDLTLLGWLDYAGHAVSAWNDDTNQTADQVIIHLLITADQYDNDGRTQGRRYRR</sequence>